<dbReference type="InterPro" id="IPR058094">
    <property type="entry name" value="Ig-like_OmpL47-like"/>
</dbReference>
<dbReference type="InterPro" id="IPR013783">
    <property type="entry name" value="Ig-like_fold"/>
</dbReference>
<dbReference type="SUPFAM" id="SSF49265">
    <property type="entry name" value="Fibronectin type III"/>
    <property type="match status" value="1"/>
</dbReference>
<reference evidence="2 3" key="1">
    <citation type="submission" date="2023-07" db="EMBL/GenBank/DDBJ databases">
        <title>Sorghum-associated microbial communities from plants grown in Nebraska, USA.</title>
        <authorList>
            <person name="Schachtman D."/>
        </authorList>
    </citation>
    <scope>NUCLEOTIDE SEQUENCE [LARGE SCALE GENOMIC DNA]</scope>
    <source>
        <strain evidence="2 3">DS994</strain>
    </source>
</reference>
<name>A0ABT9UIH6_9MICC</name>
<dbReference type="NCBIfam" id="NF033510">
    <property type="entry name" value="Ca_tandemer"/>
    <property type="match status" value="2"/>
</dbReference>
<keyword evidence="3" id="KW-1185">Reference proteome</keyword>
<feature type="transmembrane region" description="Helical" evidence="1">
    <location>
        <begin position="20"/>
        <end position="41"/>
    </location>
</feature>
<evidence type="ECO:0000313" key="3">
    <source>
        <dbReference type="Proteomes" id="UP001226389"/>
    </source>
</evidence>
<evidence type="ECO:0000313" key="2">
    <source>
        <dbReference type="EMBL" id="MDQ0118044.1"/>
    </source>
</evidence>
<gene>
    <name evidence="2" type="ORF">J2T22_001221</name>
</gene>
<evidence type="ECO:0000256" key="1">
    <source>
        <dbReference type="SAM" id="Phobius"/>
    </source>
</evidence>
<dbReference type="Gene3D" id="2.60.40.10">
    <property type="entry name" value="Immunoglobulins"/>
    <property type="match status" value="2"/>
</dbReference>
<dbReference type="RefSeq" id="WP_307488863.1">
    <property type="nucleotide sequence ID" value="NZ_JAUSSY010000004.1"/>
</dbReference>
<dbReference type="EMBL" id="JAUSSY010000004">
    <property type="protein sequence ID" value="MDQ0118044.1"/>
    <property type="molecule type" value="Genomic_DNA"/>
</dbReference>
<proteinExistence type="predicted"/>
<accession>A0ABT9UIH6</accession>
<keyword evidence="1" id="KW-1133">Transmembrane helix</keyword>
<dbReference type="Gene3D" id="3.30.1920.20">
    <property type="match status" value="1"/>
</dbReference>
<dbReference type="NCBIfam" id="NF047446">
    <property type="entry name" value="barrel_OmpL47"/>
    <property type="match status" value="1"/>
</dbReference>
<keyword evidence="1" id="KW-0472">Membrane</keyword>
<dbReference type="InterPro" id="IPR036116">
    <property type="entry name" value="FN3_sf"/>
</dbReference>
<dbReference type="Proteomes" id="UP001226389">
    <property type="component" value="Unassembled WGS sequence"/>
</dbReference>
<protein>
    <recommendedName>
        <fullName evidence="4">Ig-like domain-containing protein</fullName>
    </recommendedName>
</protein>
<sequence length="706" mass="69365">MSLAIRNVSLFIGRRPSRRLAWIITAVLLLLGTGTAAYAFWASTTSSNNAAAAADTLSPGSKPSVTASNTSLTVTWANGTTVNGHPATGYTVARYSAATGGTAIPATGGCAGTVTTLTCTEQNVPGGTWYYTVTPAIALWTGAESPRSNGVSSDAIAPTASATVSPTPNAAGWNNTSPVTVTVTADDGTNGSGVASITYVVDGGVQQMVSAAVATSPVMGDGTHTLSYFATDKVGNAGSAQSQTVKIDTQAPAAPAFTTVPAYVSQATVSGVTVSGTAEAGATVNLVARDGAGHSVPATATATLGSWSVKVDLTSLDQGTVAYSATATDAAGNTGAAKTATSAKDTVAPSPAASVGVPTYVYTGNVLSVPVTGSAEAGSTVTVSAADTAGTTPVTGTATASGTGAWSLNLNLGPLGQGAITYTINVADPAGNTSSAVTASDTKDTVLSLKLNPLPTIFSGNVKNYPVSGTTDSGSTVNLAVTDSATSVPATASGSAWTTPALDLTNLRDTSTSNPIVTVTVTATTSDAAGNTASVSTTVTKDTAAPSVTGVVLTNGGPKQNSADKGDTLTITYSEALDPAKFCTSTSGATTFNGIATLSDNNLNDTLSFSTTDCTGLNIGNISLGGNYVSATATFGPNGNGSGGASTLTWNPTAKTFTIKLGNSANGSTLQNVTAGQPSYTPSSNLTDVAGNAAVPGLGIWGTSGF</sequence>
<comment type="caution">
    <text evidence="2">The sequence shown here is derived from an EMBL/GenBank/DDBJ whole genome shotgun (WGS) entry which is preliminary data.</text>
</comment>
<keyword evidence="1" id="KW-0812">Transmembrane</keyword>
<organism evidence="2 3">
    <name type="scientific">Pseudarthrobacter defluvii</name>
    <dbReference type="NCBI Taxonomy" id="410837"/>
    <lineage>
        <taxon>Bacteria</taxon>
        <taxon>Bacillati</taxon>
        <taxon>Actinomycetota</taxon>
        <taxon>Actinomycetes</taxon>
        <taxon>Micrococcales</taxon>
        <taxon>Micrococcaceae</taxon>
        <taxon>Pseudarthrobacter</taxon>
    </lineage>
</organism>
<evidence type="ECO:0008006" key="4">
    <source>
        <dbReference type="Google" id="ProtNLM"/>
    </source>
</evidence>